<dbReference type="Proteomes" id="UP000051836">
    <property type="component" value="Unassembled WGS sequence"/>
</dbReference>
<proteinExistence type="predicted"/>
<dbReference type="AlphaFoldDB" id="A0A0Q3RB91"/>
<organism evidence="2 3">
    <name type="scientific">Amazona aestiva</name>
    <name type="common">Blue-fronted Amazon parrot</name>
    <dbReference type="NCBI Taxonomy" id="12930"/>
    <lineage>
        <taxon>Eukaryota</taxon>
        <taxon>Metazoa</taxon>
        <taxon>Chordata</taxon>
        <taxon>Craniata</taxon>
        <taxon>Vertebrata</taxon>
        <taxon>Euteleostomi</taxon>
        <taxon>Archelosauria</taxon>
        <taxon>Archosauria</taxon>
        <taxon>Dinosauria</taxon>
        <taxon>Saurischia</taxon>
        <taxon>Theropoda</taxon>
        <taxon>Coelurosauria</taxon>
        <taxon>Aves</taxon>
        <taxon>Neognathae</taxon>
        <taxon>Neoaves</taxon>
        <taxon>Telluraves</taxon>
        <taxon>Australaves</taxon>
        <taxon>Psittaciformes</taxon>
        <taxon>Psittacidae</taxon>
        <taxon>Amazona</taxon>
    </lineage>
</organism>
<accession>A0A0Q3RB91</accession>
<protein>
    <submittedName>
        <fullName evidence="2">Uncharacterized protein</fullName>
    </submittedName>
</protein>
<evidence type="ECO:0000313" key="2">
    <source>
        <dbReference type="EMBL" id="KQK82665.1"/>
    </source>
</evidence>
<sequence length="86" mass="9514">MVVNMAKVKILFQGILISPLWTTSLATASGEFTVENNLNEAVIFHLGYVPCPLQLRFQQHGLNTGDLCLFKDSNIRLQQKMPVGPG</sequence>
<feature type="chain" id="PRO_5006207066" evidence="1">
    <location>
        <begin position="27"/>
        <end position="86"/>
    </location>
</feature>
<evidence type="ECO:0000256" key="1">
    <source>
        <dbReference type="SAM" id="SignalP"/>
    </source>
</evidence>
<name>A0A0Q3RB91_AMAAE</name>
<evidence type="ECO:0000313" key="3">
    <source>
        <dbReference type="Proteomes" id="UP000051836"/>
    </source>
</evidence>
<gene>
    <name evidence="2" type="ORF">AAES_71645</name>
</gene>
<reference evidence="2 3" key="1">
    <citation type="submission" date="2015-10" db="EMBL/GenBank/DDBJ databases">
        <authorList>
            <person name="Gilbert D.G."/>
        </authorList>
    </citation>
    <scope>NUCLEOTIDE SEQUENCE [LARGE SCALE GENOMIC DNA]</scope>
    <source>
        <strain evidence="2">FVVF132</strain>
    </source>
</reference>
<keyword evidence="3" id="KW-1185">Reference proteome</keyword>
<dbReference type="EMBL" id="LMAW01001780">
    <property type="protein sequence ID" value="KQK82665.1"/>
    <property type="molecule type" value="Genomic_DNA"/>
</dbReference>
<feature type="signal peptide" evidence="1">
    <location>
        <begin position="1"/>
        <end position="26"/>
    </location>
</feature>
<comment type="caution">
    <text evidence="2">The sequence shown here is derived from an EMBL/GenBank/DDBJ whole genome shotgun (WGS) entry which is preliminary data.</text>
</comment>
<keyword evidence="1" id="KW-0732">Signal</keyword>